<dbReference type="RefSeq" id="WP_377357688.1">
    <property type="nucleotide sequence ID" value="NZ_JBHTCM010000008.1"/>
</dbReference>
<evidence type="ECO:0000313" key="3">
    <source>
        <dbReference type="Proteomes" id="UP001596456"/>
    </source>
</evidence>
<sequence>MTVVTKAGLAAELGISKARVSQYLNRGLPCRPDGKIDREAALNWIGDNIVPTVGRLNARSAAVRSRPVAPQPRPTAAPQAEGAAAGTSAGAMKGWVLLSPDGVRVPVEDVPPVAQSVALKEFFMAELRRREVQVHDRDHIPRADVEAATDAAINEFRGQFEGFAGLLSNMLSGKSPAEMYATIQEEVRRVLARLSAQLHAAAAGMAAAETEAKGG</sequence>
<feature type="region of interest" description="Disordered" evidence="1">
    <location>
        <begin position="63"/>
        <end position="85"/>
    </location>
</feature>
<protein>
    <submittedName>
        <fullName evidence="2">Uncharacterized protein</fullName>
    </submittedName>
</protein>
<reference evidence="3" key="1">
    <citation type="journal article" date="2019" name="Int. J. Syst. Evol. Microbiol.">
        <title>The Global Catalogue of Microorganisms (GCM) 10K type strain sequencing project: providing services to taxonomists for standard genome sequencing and annotation.</title>
        <authorList>
            <consortium name="The Broad Institute Genomics Platform"/>
            <consortium name="The Broad Institute Genome Sequencing Center for Infectious Disease"/>
            <person name="Wu L."/>
            <person name="Ma J."/>
        </authorList>
    </citation>
    <scope>NUCLEOTIDE SEQUENCE [LARGE SCALE GENOMIC DNA]</scope>
    <source>
        <strain evidence="3">CGMCC 1.16275</strain>
    </source>
</reference>
<keyword evidence="3" id="KW-1185">Reference proteome</keyword>
<evidence type="ECO:0000256" key="1">
    <source>
        <dbReference type="SAM" id="MobiDB-lite"/>
    </source>
</evidence>
<evidence type="ECO:0000313" key="2">
    <source>
        <dbReference type="EMBL" id="MFC7332922.1"/>
    </source>
</evidence>
<feature type="compositionally biased region" description="Low complexity" evidence="1">
    <location>
        <begin position="76"/>
        <end position="85"/>
    </location>
</feature>
<name>A0ABW2KSR8_9PROT</name>
<dbReference type="EMBL" id="JBHTCM010000008">
    <property type="protein sequence ID" value="MFC7332922.1"/>
    <property type="molecule type" value="Genomic_DNA"/>
</dbReference>
<comment type="caution">
    <text evidence="2">The sequence shown here is derived from an EMBL/GenBank/DDBJ whole genome shotgun (WGS) entry which is preliminary data.</text>
</comment>
<accession>A0ABW2KSR8</accession>
<proteinExistence type="predicted"/>
<gene>
    <name evidence="2" type="ORF">ACFQPS_07080</name>
</gene>
<organism evidence="2 3">
    <name type="scientific">Rhodocista pekingensis</name>
    <dbReference type="NCBI Taxonomy" id="201185"/>
    <lineage>
        <taxon>Bacteria</taxon>
        <taxon>Pseudomonadati</taxon>
        <taxon>Pseudomonadota</taxon>
        <taxon>Alphaproteobacteria</taxon>
        <taxon>Rhodospirillales</taxon>
        <taxon>Azospirillaceae</taxon>
        <taxon>Rhodocista</taxon>
    </lineage>
</organism>
<dbReference type="Proteomes" id="UP001596456">
    <property type="component" value="Unassembled WGS sequence"/>
</dbReference>